<dbReference type="Pfam" id="PF04002">
    <property type="entry name" value="RadC"/>
    <property type="match status" value="1"/>
</dbReference>
<comment type="caution">
    <text evidence="7">The sequence shown here is derived from an EMBL/GenBank/DDBJ whole genome shotgun (WGS) entry which is preliminary data.</text>
</comment>
<evidence type="ECO:0000256" key="6">
    <source>
        <dbReference type="ARBA" id="ARBA00023049"/>
    </source>
</evidence>
<evidence type="ECO:0000313" key="8">
    <source>
        <dbReference type="Proteomes" id="UP000254912"/>
    </source>
</evidence>
<sequence>MKITSDEFIPWMIEVGGRRPQEEAWAVYVDTQLVIRHVKCIAKGTLDAVVIHPRDVFRHAIAMNAYGFIIVHNHPSGRLVFSQMDLEVLRKLAVCAAIVQIHLFDFLVVSADGYISAFERKMVPEIQWQNLLDLWTKHVNL</sequence>
<evidence type="ECO:0000256" key="4">
    <source>
        <dbReference type="ARBA" id="ARBA00022801"/>
    </source>
</evidence>
<evidence type="ECO:0000256" key="3">
    <source>
        <dbReference type="ARBA" id="ARBA00022723"/>
    </source>
</evidence>
<evidence type="ECO:0000313" key="7">
    <source>
        <dbReference type="EMBL" id="RDL12206.1"/>
    </source>
</evidence>
<dbReference type="PANTHER" id="PTHR30471">
    <property type="entry name" value="DNA REPAIR PROTEIN RADC"/>
    <property type="match status" value="1"/>
</dbReference>
<evidence type="ECO:0000256" key="2">
    <source>
        <dbReference type="ARBA" id="ARBA00022670"/>
    </source>
</evidence>
<dbReference type="AlphaFoldDB" id="A0A288QWX6"/>
<dbReference type="OrthoDB" id="9804482at2"/>
<dbReference type="InterPro" id="IPR020891">
    <property type="entry name" value="UPF0758_CS"/>
</dbReference>
<dbReference type="Gene3D" id="3.40.140.10">
    <property type="entry name" value="Cytidine Deaminase, domain 2"/>
    <property type="match status" value="1"/>
</dbReference>
<dbReference type="KEGG" id="wso:WSWS_01012"/>
<evidence type="ECO:0000256" key="5">
    <source>
        <dbReference type="ARBA" id="ARBA00022833"/>
    </source>
</evidence>
<proteinExistence type="inferred from homology"/>
<keyword evidence="3" id="KW-0479">Metal-binding</keyword>
<dbReference type="Proteomes" id="UP000254912">
    <property type="component" value="Unassembled WGS sequence"/>
</dbReference>
<protein>
    <submittedName>
        <fullName evidence="7">DNA repair protein RadC</fullName>
    </submittedName>
</protein>
<dbReference type="GeneID" id="94546204"/>
<dbReference type="InterPro" id="IPR001405">
    <property type="entry name" value="UPF0758"/>
</dbReference>
<organism evidence="7 8">
    <name type="scientific">Weissella soli</name>
    <dbReference type="NCBI Taxonomy" id="155866"/>
    <lineage>
        <taxon>Bacteria</taxon>
        <taxon>Bacillati</taxon>
        <taxon>Bacillota</taxon>
        <taxon>Bacilli</taxon>
        <taxon>Lactobacillales</taxon>
        <taxon>Lactobacillaceae</taxon>
        <taxon>Weissella</taxon>
    </lineage>
</organism>
<keyword evidence="5" id="KW-0862">Zinc</keyword>
<dbReference type="GO" id="GO:0046872">
    <property type="term" value="F:metal ion binding"/>
    <property type="evidence" value="ECO:0007669"/>
    <property type="project" value="UniProtKB-KW"/>
</dbReference>
<keyword evidence="4" id="KW-0378">Hydrolase</keyword>
<dbReference type="PANTHER" id="PTHR30471:SF3">
    <property type="entry name" value="UPF0758 PROTEIN YEES-RELATED"/>
    <property type="match status" value="1"/>
</dbReference>
<dbReference type="GO" id="GO:0008237">
    <property type="term" value="F:metallopeptidase activity"/>
    <property type="evidence" value="ECO:0007669"/>
    <property type="project" value="UniProtKB-KW"/>
</dbReference>
<dbReference type="GO" id="GO:0006508">
    <property type="term" value="P:proteolysis"/>
    <property type="evidence" value="ECO:0007669"/>
    <property type="project" value="UniProtKB-KW"/>
</dbReference>
<keyword evidence="6" id="KW-0482">Metalloprotease</keyword>
<dbReference type="PROSITE" id="PS01302">
    <property type="entry name" value="UPF0758"/>
    <property type="match status" value="1"/>
</dbReference>
<evidence type="ECO:0000256" key="1">
    <source>
        <dbReference type="ARBA" id="ARBA00010243"/>
    </source>
</evidence>
<keyword evidence="2" id="KW-0645">Protease</keyword>
<accession>A0A288QWX6</accession>
<comment type="similarity">
    <text evidence="1">Belongs to the UPF0758 family.</text>
</comment>
<dbReference type="SUPFAM" id="SSF102712">
    <property type="entry name" value="JAB1/MPN domain"/>
    <property type="match status" value="1"/>
</dbReference>
<reference evidence="7 8" key="1">
    <citation type="submission" date="2018-07" db="EMBL/GenBank/DDBJ databases">
        <title>Genomic Encyclopedia of Type Strains, Phase III (KMG-III): the genomes of soil and plant-associated and newly described type strains.</title>
        <authorList>
            <person name="Whitman W."/>
        </authorList>
    </citation>
    <scope>NUCLEOTIDE SEQUENCE [LARGE SCALE GENOMIC DNA]</scope>
    <source>
        <strain evidence="7 8">CECT 7031</strain>
    </source>
</reference>
<dbReference type="EMBL" id="QRAS01000001">
    <property type="protein sequence ID" value="RDL12206.1"/>
    <property type="molecule type" value="Genomic_DNA"/>
</dbReference>
<dbReference type="InterPro" id="IPR025657">
    <property type="entry name" value="RadC_JAB"/>
</dbReference>
<dbReference type="PROSITE" id="PS50249">
    <property type="entry name" value="MPN"/>
    <property type="match status" value="1"/>
</dbReference>
<name>A0A288QWX6_9LACO</name>
<dbReference type="RefSeq" id="WP_070230256.1">
    <property type="nucleotide sequence ID" value="NZ_BJYO01000002.1"/>
</dbReference>
<keyword evidence="8" id="KW-1185">Reference proteome</keyword>
<gene>
    <name evidence="7" type="ORF">DFP99_0641</name>
</gene>
<dbReference type="InterPro" id="IPR037518">
    <property type="entry name" value="MPN"/>
</dbReference>